<dbReference type="Proteomes" id="UP000650224">
    <property type="component" value="Unassembled WGS sequence"/>
</dbReference>
<keyword evidence="3" id="KW-1185">Reference proteome</keyword>
<dbReference type="PANTHER" id="PTHR40763">
    <property type="entry name" value="MEMBRANE PROTEIN-RELATED"/>
    <property type="match status" value="1"/>
</dbReference>
<name>A0A8I0HGH9_9CORY</name>
<sequence length="222" mass="23313">MTEPIRKRATDDHRTAAVDELSAAVARGQLTLEEFEERSAKAWSARFVDDLLSLLEDVIDVPPHLPAPTGSAATLVPSAPQHQHPASQAVARVRSQITGQPNGSTLSLSLMGGSERRGNWICPTAHTTIAVMGGNVVDLRDALLESDHITITAVTLMGGIEIIVPEGVRVICDGMGLLGGFGSETHKSVTIHPSDLPGDAPVVRVRGLAVMGGVSVVTRARG</sequence>
<reference evidence="2 3" key="1">
    <citation type="submission" date="2020-08" db="EMBL/GenBank/DDBJ databases">
        <title>A Genomic Blueprint of the Chicken Gut Microbiome.</title>
        <authorList>
            <person name="Gilroy R."/>
            <person name="Ravi A."/>
            <person name="Getino M."/>
            <person name="Pursley I."/>
            <person name="Horton D.L."/>
            <person name="Alikhan N.-F."/>
            <person name="Baker D."/>
            <person name="Gharbi K."/>
            <person name="Hall N."/>
            <person name="Watson M."/>
            <person name="Adriaenssens E.M."/>
            <person name="Foster-Nyarko E."/>
            <person name="Jarju S."/>
            <person name="Secka A."/>
            <person name="Antonio M."/>
            <person name="Oren A."/>
            <person name="Chaudhuri R."/>
            <person name="La Ragione R.M."/>
            <person name="Hildebrand F."/>
            <person name="Pallen M.J."/>
        </authorList>
    </citation>
    <scope>NUCLEOTIDE SEQUENCE [LARGE SCALE GENOMIC DNA]</scope>
    <source>
        <strain evidence="2 3">Sa1YVA5</strain>
    </source>
</reference>
<evidence type="ECO:0000313" key="3">
    <source>
        <dbReference type="Proteomes" id="UP000650224"/>
    </source>
</evidence>
<evidence type="ECO:0000313" key="2">
    <source>
        <dbReference type="EMBL" id="MBD8029518.1"/>
    </source>
</evidence>
<dbReference type="RefSeq" id="WP_191732738.1">
    <property type="nucleotide sequence ID" value="NZ_JACSPR010000002.1"/>
</dbReference>
<dbReference type="PANTHER" id="PTHR40763:SF4">
    <property type="entry name" value="DUF1707 DOMAIN-CONTAINING PROTEIN"/>
    <property type="match status" value="1"/>
</dbReference>
<gene>
    <name evidence="2" type="ORF">H9627_04080</name>
</gene>
<protein>
    <submittedName>
        <fullName evidence="2">DUF1707 and DUF2154 domain-containing protein</fullName>
    </submittedName>
</protein>
<dbReference type="Pfam" id="PF08044">
    <property type="entry name" value="DUF1707"/>
    <property type="match status" value="1"/>
</dbReference>
<proteinExistence type="predicted"/>
<organism evidence="2 3">
    <name type="scientific">Corynebacterium gallinarum</name>
    <dbReference type="NCBI Taxonomy" id="2762214"/>
    <lineage>
        <taxon>Bacteria</taxon>
        <taxon>Bacillati</taxon>
        <taxon>Actinomycetota</taxon>
        <taxon>Actinomycetes</taxon>
        <taxon>Mycobacteriales</taxon>
        <taxon>Corynebacteriaceae</taxon>
        <taxon>Corynebacterium</taxon>
    </lineage>
</organism>
<evidence type="ECO:0000259" key="1">
    <source>
        <dbReference type="Pfam" id="PF08044"/>
    </source>
</evidence>
<accession>A0A8I0HGH9</accession>
<dbReference type="AlphaFoldDB" id="A0A8I0HGH9"/>
<feature type="domain" description="DUF1707" evidence="1">
    <location>
        <begin position="8"/>
        <end position="57"/>
    </location>
</feature>
<dbReference type="InterPro" id="IPR012551">
    <property type="entry name" value="DUF1707_SHOCT-like"/>
</dbReference>
<dbReference type="EMBL" id="JACSPR010000002">
    <property type="protein sequence ID" value="MBD8029518.1"/>
    <property type="molecule type" value="Genomic_DNA"/>
</dbReference>
<comment type="caution">
    <text evidence="2">The sequence shown here is derived from an EMBL/GenBank/DDBJ whole genome shotgun (WGS) entry which is preliminary data.</text>
</comment>